<evidence type="ECO:0000256" key="3">
    <source>
        <dbReference type="ARBA" id="ARBA00022553"/>
    </source>
</evidence>
<gene>
    <name evidence="11" type="ORF">E6K73_12645</name>
</gene>
<feature type="region of interest" description="Disordered" evidence="8">
    <location>
        <begin position="181"/>
        <end position="209"/>
    </location>
</feature>
<dbReference type="InterPro" id="IPR005467">
    <property type="entry name" value="His_kinase_dom"/>
</dbReference>
<dbReference type="InterPro" id="IPR036890">
    <property type="entry name" value="HATPase_C_sf"/>
</dbReference>
<dbReference type="SMART" id="SM00065">
    <property type="entry name" value="GAF"/>
    <property type="match status" value="1"/>
</dbReference>
<dbReference type="Gene3D" id="1.10.287.130">
    <property type="match status" value="1"/>
</dbReference>
<evidence type="ECO:0000256" key="1">
    <source>
        <dbReference type="ARBA" id="ARBA00000085"/>
    </source>
</evidence>
<dbReference type="Gene3D" id="3.30.450.40">
    <property type="match status" value="1"/>
</dbReference>
<evidence type="ECO:0000313" key="11">
    <source>
        <dbReference type="EMBL" id="TMQ48119.1"/>
    </source>
</evidence>
<dbReference type="SUPFAM" id="SSF47384">
    <property type="entry name" value="Homodimeric domain of signal transducing histidine kinase"/>
    <property type="match status" value="1"/>
</dbReference>
<dbReference type="PANTHER" id="PTHR43711:SF31">
    <property type="entry name" value="HISTIDINE KINASE"/>
    <property type="match status" value="1"/>
</dbReference>
<dbReference type="Pfam" id="PF00512">
    <property type="entry name" value="HisKA"/>
    <property type="match status" value="1"/>
</dbReference>
<name>A0A538S9T1_UNCEI</name>
<dbReference type="FunFam" id="3.30.565.10:FF:000006">
    <property type="entry name" value="Sensor histidine kinase WalK"/>
    <property type="match status" value="1"/>
</dbReference>
<dbReference type="Pfam" id="PF13185">
    <property type="entry name" value="GAF_2"/>
    <property type="match status" value="1"/>
</dbReference>
<dbReference type="FunFam" id="1.10.287.130:FF:000001">
    <property type="entry name" value="Two-component sensor histidine kinase"/>
    <property type="match status" value="1"/>
</dbReference>
<dbReference type="CDD" id="cd00075">
    <property type="entry name" value="HATPase"/>
    <property type="match status" value="1"/>
</dbReference>
<dbReference type="CDD" id="cd00082">
    <property type="entry name" value="HisKA"/>
    <property type="match status" value="1"/>
</dbReference>
<dbReference type="InterPro" id="IPR003018">
    <property type="entry name" value="GAF"/>
</dbReference>
<dbReference type="InterPro" id="IPR003594">
    <property type="entry name" value="HATPase_dom"/>
</dbReference>
<dbReference type="Gene3D" id="3.30.565.10">
    <property type="entry name" value="Histidine kinase-like ATPase, C-terminal domain"/>
    <property type="match status" value="1"/>
</dbReference>
<keyword evidence="7 9" id="KW-0472">Membrane</keyword>
<protein>
    <recommendedName>
        <fullName evidence="2">histidine kinase</fullName>
        <ecNumber evidence="2">2.7.13.3</ecNumber>
    </recommendedName>
</protein>
<feature type="compositionally biased region" description="Basic and acidic residues" evidence="8">
    <location>
        <begin position="246"/>
        <end position="256"/>
    </location>
</feature>
<evidence type="ECO:0000256" key="4">
    <source>
        <dbReference type="ARBA" id="ARBA00022679"/>
    </source>
</evidence>
<evidence type="ECO:0000256" key="2">
    <source>
        <dbReference type="ARBA" id="ARBA00012438"/>
    </source>
</evidence>
<dbReference type="GO" id="GO:0000155">
    <property type="term" value="F:phosphorelay sensor kinase activity"/>
    <property type="evidence" value="ECO:0007669"/>
    <property type="project" value="InterPro"/>
</dbReference>
<evidence type="ECO:0000256" key="6">
    <source>
        <dbReference type="ARBA" id="ARBA00023012"/>
    </source>
</evidence>
<dbReference type="EMBL" id="VBOT01000154">
    <property type="protein sequence ID" value="TMQ48119.1"/>
    <property type="molecule type" value="Genomic_DNA"/>
</dbReference>
<keyword evidence="4" id="KW-0808">Transferase</keyword>
<accession>A0A538S9T1</accession>
<feature type="compositionally biased region" description="Acidic residues" evidence="8">
    <location>
        <begin position="104"/>
        <end position="117"/>
    </location>
</feature>
<feature type="transmembrane region" description="Helical" evidence="9">
    <location>
        <begin position="266"/>
        <end position="287"/>
    </location>
</feature>
<dbReference type="SUPFAM" id="SSF55874">
    <property type="entry name" value="ATPase domain of HSP90 chaperone/DNA topoisomerase II/histidine kinase"/>
    <property type="match status" value="1"/>
</dbReference>
<dbReference type="Pfam" id="PF02518">
    <property type="entry name" value="HATPase_c"/>
    <property type="match status" value="1"/>
</dbReference>
<feature type="region of interest" description="Disordered" evidence="8">
    <location>
        <begin position="222"/>
        <end position="256"/>
    </location>
</feature>
<feature type="domain" description="Histidine kinase" evidence="10">
    <location>
        <begin position="543"/>
        <end position="762"/>
    </location>
</feature>
<dbReference type="InterPro" id="IPR050736">
    <property type="entry name" value="Sensor_HK_Regulatory"/>
</dbReference>
<keyword evidence="5" id="KW-0418">Kinase</keyword>
<comment type="catalytic activity">
    <reaction evidence="1">
        <text>ATP + protein L-histidine = ADP + protein N-phospho-L-histidine.</text>
        <dbReference type="EC" id="2.7.13.3"/>
    </reaction>
</comment>
<dbReference type="InterPro" id="IPR029016">
    <property type="entry name" value="GAF-like_dom_sf"/>
</dbReference>
<feature type="compositionally biased region" description="Basic and acidic residues" evidence="8">
    <location>
        <begin position="185"/>
        <end position="207"/>
    </location>
</feature>
<proteinExistence type="predicted"/>
<sequence>MTSPTVKHRRPTAPKGAMRLRVSCQGRRSTQASQAQSAAGSGRAASLQRETQSAPPEAGQGPERGGQREQVLDARDPGQVHALEGEHGEVETRRQGPPRREEGQEVDEECQGDEEDPEVRSVEHRSVSLGQGAEQLEVDLSRQGPEVAPEGIRAGEPLQEWAVPGLLEELVVVAEKRGAQGVPVERGEGQRREERRDPPGAEARPDHGAAIYQERPLFGLSSPGRAADNVRDPFHRPKGAPDMNMDGERVRSKEQSEADRLDRRGWLLWGVTFLVVVALTATVPLLYLPLVQSLGPREGLANPEHAYYAIVGLTGLVLVFCLYTALKHRELNRMRGALRQKETESDDVGTRLSELSALFQMSTTLNLQLRLEVILEIISRRVVSTLRAQQASIMIYNPESGMLETRASYGLESEFARHARKRLGEGIAGWVAQRQEAVILDHNPTAHELGRHFKNDRNITSALSMPLRVGERCVGVLNVNRINHPESFQEHHREMLEMFAEHVAAVIDRAETMERLGSRSRQLEEDNLKLTEMNRMKDLFLSTASHELKTPLTTVIAYAELLDDSENRLNQEQRGEFLRRLRVEAERLLNLIEDILDLTRLESGKLTLKCAPLSVNEVAHAAVETSRTLAEKRGIVLKEEYEGSLPTVPLDDVKMRQVVVNLLVNAIKFSPEGGTVTVRTDREPKFLRIEVRDQGPGIRPEEATHIFELFGQGIPNHEVRNSGLGIGLHLVKRITELHGGHVGVNSVSGQGSSFWVRLPVALAQPMMEPAGEKAAA</sequence>
<dbReference type="InterPro" id="IPR036097">
    <property type="entry name" value="HisK_dim/P_sf"/>
</dbReference>
<dbReference type="InterPro" id="IPR003661">
    <property type="entry name" value="HisK_dim/P_dom"/>
</dbReference>
<feature type="transmembrane region" description="Helical" evidence="9">
    <location>
        <begin position="307"/>
        <end position="326"/>
    </location>
</feature>
<dbReference type="PROSITE" id="PS50109">
    <property type="entry name" value="HIS_KIN"/>
    <property type="match status" value="1"/>
</dbReference>
<comment type="caution">
    <text evidence="11">The sequence shown here is derived from an EMBL/GenBank/DDBJ whole genome shotgun (WGS) entry which is preliminary data.</text>
</comment>
<dbReference type="SUPFAM" id="SSF55781">
    <property type="entry name" value="GAF domain-like"/>
    <property type="match status" value="1"/>
</dbReference>
<dbReference type="PRINTS" id="PR00344">
    <property type="entry name" value="BCTRLSENSOR"/>
</dbReference>
<feature type="region of interest" description="Disordered" evidence="8">
    <location>
        <begin position="1"/>
        <end position="150"/>
    </location>
</feature>
<evidence type="ECO:0000259" key="10">
    <source>
        <dbReference type="PROSITE" id="PS50109"/>
    </source>
</evidence>
<keyword evidence="9" id="KW-1133">Transmembrane helix</keyword>
<dbReference type="SMART" id="SM00388">
    <property type="entry name" value="HisKA"/>
    <property type="match status" value="1"/>
</dbReference>
<evidence type="ECO:0000256" key="9">
    <source>
        <dbReference type="SAM" id="Phobius"/>
    </source>
</evidence>
<keyword evidence="6" id="KW-0902">Two-component regulatory system</keyword>
<reference evidence="11 12" key="1">
    <citation type="journal article" date="2019" name="Nat. Microbiol.">
        <title>Mediterranean grassland soil C-N compound turnover is dependent on rainfall and depth, and is mediated by genomically divergent microorganisms.</title>
        <authorList>
            <person name="Diamond S."/>
            <person name="Andeer P.F."/>
            <person name="Li Z."/>
            <person name="Crits-Christoph A."/>
            <person name="Burstein D."/>
            <person name="Anantharaman K."/>
            <person name="Lane K.R."/>
            <person name="Thomas B.C."/>
            <person name="Pan C."/>
            <person name="Northen T.R."/>
            <person name="Banfield J.F."/>
        </authorList>
    </citation>
    <scope>NUCLEOTIDE SEQUENCE [LARGE SCALE GENOMIC DNA]</scope>
    <source>
        <strain evidence="11">WS_3</strain>
    </source>
</reference>
<evidence type="ECO:0000256" key="5">
    <source>
        <dbReference type="ARBA" id="ARBA00022777"/>
    </source>
</evidence>
<evidence type="ECO:0000313" key="12">
    <source>
        <dbReference type="Proteomes" id="UP000320184"/>
    </source>
</evidence>
<dbReference type="PANTHER" id="PTHR43711">
    <property type="entry name" value="TWO-COMPONENT HISTIDINE KINASE"/>
    <property type="match status" value="1"/>
</dbReference>
<keyword evidence="9" id="KW-0812">Transmembrane</keyword>
<feature type="compositionally biased region" description="Basic and acidic residues" evidence="8">
    <location>
        <begin position="65"/>
        <end position="103"/>
    </location>
</feature>
<dbReference type="InterPro" id="IPR004358">
    <property type="entry name" value="Sig_transdc_His_kin-like_C"/>
</dbReference>
<keyword evidence="3" id="KW-0597">Phosphoprotein</keyword>
<evidence type="ECO:0000256" key="8">
    <source>
        <dbReference type="SAM" id="MobiDB-lite"/>
    </source>
</evidence>
<evidence type="ECO:0000256" key="7">
    <source>
        <dbReference type="ARBA" id="ARBA00023136"/>
    </source>
</evidence>
<dbReference type="Proteomes" id="UP000320184">
    <property type="component" value="Unassembled WGS sequence"/>
</dbReference>
<dbReference type="EC" id="2.7.13.3" evidence="2"/>
<dbReference type="AlphaFoldDB" id="A0A538S9T1"/>
<feature type="compositionally biased region" description="Basic residues" evidence="8">
    <location>
        <begin position="1"/>
        <end position="12"/>
    </location>
</feature>
<feature type="compositionally biased region" description="Low complexity" evidence="8">
    <location>
        <begin position="25"/>
        <end position="61"/>
    </location>
</feature>
<dbReference type="SMART" id="SM00387">
    <property type="entry name" value="HATPase_c"/>
    <property type="match status" value="1"/>
</dbReference>
<organism evidence="11 12">
    <name type="scientific">Eiseniibacteriota bacterium</name>
    <dbReference type="NCBI Taxonomy" id="2212470"/>
    <lineage>
        <taxon>Bacteria</taxon>
        <taxon>Candidatus Eiseniibacteriota</taxon>
    </lineage>
</organism>